<dbReference type="GO" id="GO:0005524">
    <property type="term" value="F:ATP binding"/>
    <property type="evidence" value="ECO:0007669"/>
    <property type="project" value="UniProtKB-KW"/>
</dbReference>
<feature type="domain" description="GAF" evidence="8">
    <location>
        <begin position="197"/>
        <end position="324"/>
    </location>
</feature>
<evidence type="ECO:0000256" key="6">
    <source>
        <dbReference type="ARBA" id="ARBA00022777"/>
    </source>
</evidence>
<feature type="domain" description="Signal transduction histidine kinase HWE region" evidence="9">
    <location>
        <begin position="329"/>
        <end position="408"/>
    </location>
</feature>
<comment type="caution">
    <text evidence="10">The sequence shown here is derived from an EMBL/GenBank/DDBJ whole genome shotgun (WGS) entry which is preliminary data.</text>
</comment>
<evidence type="ECO:0000256" key="2">
    <source>
        <dbReference type="ARBA" id="ARBA00012438"/>
    </source>
</evidence>
<keyword evidence="3" id="KW-0597">Phosphoprotein</keyword>
<proteinExistence type="predicted"/>
<dbReference type="Gene3D" id="3.30.450.40">
    <property type="match status" value="2"/>
</dbReference>
<name>A0A964E483_9PROT</name>
<sequence length="516" mass="56456">MKPPIYTFDADRLAALANYAILDSPAEPAFDGIVQLAAQICETPVSLVSLVADDRQWFKARVGFAPCETDLNRSVCAHALVEPDLLIIPDLTQDPRSEANPLVTADPFIRFYAGAPFHAVTGEVLGSLCVIDTQPRPAGLTALQADGLRNLARQVSILLDMRRAIAERDVLAAEQRAAEARRLALAHLGDRLREMSTLAEMTRLAARIVGEALSLSRVGFHALDEGGFYRPGEADWIAEGETEQGPVVDPADLRQSILRGKPLVTQNALALHMPVRERGHTVAVLVVQDHQPRDWSPEVLAFLRNVTDRLESGLARLKADAEQQVLNHELSHRLKNTFAMIQAIATQTLRAVPDQEPIDGFLRRLHALSAAHDVLLQQKWTAASMTEVVESVINLLEDGTRFDIAGPEIVMGPKATLSLSLLLHELTTNAMKYGSLSRESGRIVMTWQLDSSSNETELALHWRELGGPPAAEPSRRGFGSRLIRTGLLGNGGVKLHYLTSGFEAEFRAPLAQVQLS</sequence>
<gene>
    <name evidence="10" type="ORF">ACELLULO517_13230</name>
</gene>
<dbReference type="GO" id="GO:0004673">
    <property type="term" value="F:protein histidine kinase activity"/>
    <property type="evidence" value="ECO:0007669"/>
    <property type="project" value="UniProtKB-EC"/>
</dbReference>
<keyword evidence="4" id="KW-0808">Transferase</keyword>
<dbReference type="EMBL" id="JAESVA010000004">
    <property type="protein sequence ID" value="MCB8881204.1"/>
    <property type="molecule type" value="Genomic_DNA"/>
</dbReference>
<dbReference type="Pfam" id="PF07536">
    <property type="entry name" value="HWE_HK"/>
    <property type="match status" value="1"/>
</dbReference>
<dbReference type="SMART" id="SM00911">
    <property type="entry name" value="HWE_HK"/>
    <property type="match status" value="1"/>
</dbReference>
<dbReference type="Gene3D" id="3.30.565.10">
    <property type="entry name" value="Histidine kinase-like ATPase, C-terminal domain"/>
    <property type="match status" value="1"/>
</dbReference>
<evidence type="ECO:0000313" key="10">
    <source>
        <dbReference type="EMBL" id="MCB8881204.1"/>
    </source>
</evidence>
<organism evidence="10 11">
    <name type="scientific">Acidisoma cellulosilyticum</name>
    <dbReference type="NCBI Taxonomy" id="2802395"/>
    <lineage>
        <taxon>Bacteria</taxon>
        <taxon>Pseudomonadati</taxon>
        <taxon>Pseudomonadota</taxon>
        <taxon>Alphaproteobacteria</taxon>
        <taxon>Acetobacterales</taxon>
        <taxon>Acidocellaceae</taxon>
        <taxon>Acidisoma</taxon>
    </lineage>
</organism>
<dbReference type="Proteomes" id="UP000721844">
    <property type="component" value="Unassembled WGS sequence"/>
</dbReference>
<evidence type="ECO:0000256" key="7">
    <source>
        <dbReference type="ARBA" id="ARBA00022840"/>
    </source>
</evidence>
<protein>
    <recommendedName>
        <fullName evidence="2">histidine kinase</fullName>
        <ecNumber evidence="2">2.7.13.3</ecNumber>
    </recommendedName>
</protein>
<evidence type="ECO:0000256" key="4">
    <source>
        <dbReference type="ARBA" id="ARBA00022679"/>
    </source>
</evidence>
<dbReference type="EC" id="2.7.13.3" evidence="2"/>
<dbReference type="InterPro" id="IPR029016">
    <property type="entry name" value="GAF-like_dom_sf"/>
</dbReference>
<keyword evidence="11" id="KW-1185">Reference proteome</keyword>
<keyword evidence="5" id="KW-0547">Nucleotide-binding</keyword>
<dbReference type="RefSeq" id="WP_227307874.1">
    <property type="nucleotide sequence ID" value="NZ_JAESVA010000004.1"/>
</dbReference>
<dbReference type="SUPFAM" id="SSF55781">
    <property type="entry name" value="GAF domain-like"/>
    <property type="match status" value="2"/>
</dbReference>
<dbReference type="Pfam" id="PF01590">
    <property type="entry name" value="GAF"/>
    <property type="match status" value="2"/>
</dbReference>
<accession>A0A964E483</accession>
<evidence type="ECO:0000259" key="9">
    <source>
        <dbReference type="SMART" id="SM00911"/>
    </source>
</evidence>
<keyword evidence="6" id="KW-0418">Kinase</keyword>
<keyword evidence="7" id="KW-0067">ATP-binding</keyword>
<dbReference type="AlphaFoldDB" id="A0A964E483"/>
<evidence type="ECO:0000256" key="1">
    <source>
        <dbReference type="ARBA" id="ARBA00000085"/>
    </source>
</evidence>
<dbReference type="InterPro" id="IPR036890">
    <property type="entry name" value="HATPase_C_sf"/>
</dbReference>
<dbReference type="PANTHER" id="PTHR43102:SF2">
    <property type="entry name" value="GAF DOMAIN-CONTAINING PROTEIN"/>
    <property type="match status" value="1"/>
</dbReference>
<evidence type="ECO:0000256" key="3">
    <source>
        <dbReference type="ARBA" id="ARBA00022553"/>
    </source>
</evidence>
<dbReference type="InterPro" id="IPR003018">
    <property type="entry name" value="GAF"/>
</dbReference>
<dbReference type="SMART" id="SM00065">
    <property type="entry name" value="GAF"/>
    <property type="match status" value="2"/>
</dbReference>
<feature type="domain" description="GAF" evidence="8">
    <location>
        <begin position="25"/>
        <end position="169"/>
    </location>
</feature>
<reference evidence="10 11" key="1">
    <citation type="journal article" date="2021" name="Microorganisms">
        <title>Acidisoma silvae sp. nov. and Acidisomacellulosilytica sp. nov., Two Acidophilic Bacteria Isolated from Decaying Wood, Hydrolyzing Cellulose and Producing Poly-3-hydroxybutyrate.</title>
        <authorList>
            <person name="Mieszkin S."/>
            <person name="Pouder E."/>
            <person name="Uroz S."/>
            <person name="Simon-Colin C."/>
            <person name="Alain K."/>
        </authorList>
    </citation>
    <scope>NUCLEOTIDE SEQUENCE [LARGE SCALE GENOMIC DNA]</scope>
    <source>
        <strain evidence="10 11">HW T5.17</strain>
    </source>
</reference>
<dbReference type="PANTHER" id="PTHR43102">
    <property type="entry name" value="SLR1143 PROTEIN"/>
    <property type="match status" value="1"/>
</dbReference>
<evidence type="ECO:0000313" key="11">
    <source>
        <dbReference type="Proteomes" id="UP000721844"/>
    </source>
</evidence>
<dbReference type="InterPro" id="IPR011102">
    <property type="entry name" value="Sig_transdc_His_kinase_HWE"/>
</dbReference>
<evidence type="ECO:0000256" key="5">
    <source>
        <dbReference type="ARBA" id="ARBA00022741"/>
    </source>
</evidence>
<comment type="catalytic activity">
    <reaction evidence="1">
        <text>ATP + protein L-histidine = ADP + protein N-phospho-L-histidine.</text>
        <dbReference type="EC" id="2.7.13.3"/>
    </reaction>
</comment>
<evidence type="ECO:0000259" key="8">
    <source>
        <dbReference type="SMART" id="SM00065"/>
    </source>
</evidence>